<proteinExistence type="predicted"/>
<dbReference type="EMBL" id="CP107941">
    <property type="protein sequence ID" value="WUI80653.1"/>
    <property type="molecule type" value="Genomic_DNA"/>
</dbReference>
<evidence type="ECO:0008006" key="4">
    <source>
        <dbReference type="Google" id="ProtNLM"/>
    </source>
</evidence>
<sequence>MNDGLDDLFQDPPAARRLRDWAEHLDGTVRAPSRALRFRGYTDAYLVSVTFSRCVRGGDNSAEKLIVKVQSRGKRESGGHERAWRLSNTDFAERHLVRQPYPPLDLDGDRILTFQEIAAGGCPVVAFDDLGDEYVVAAFSVVVDQLLTNFNQHPDGDHHKGRPLDSTTVSSYLRRELTVANVLADVRLLAERVGLGDPSSDWFVVDGVVLPNALRLIAPTSRVGATPIDYVYGYAHSDLHGGNILVPFDKVPRPEEFQLVDLGAFAKKAPLSRDLVCLLLTTVLRYVAPRAATDGAGLPSAQAKALIDKLLDPPSGRPSPMLPPVLNELVDAAHRAGLNAVRRSGLGGEWQQQFRLSLIAQALICTTFDNLSAAGRRWCFRLAAEAYNEEFCRSITRPAPAELPRLPGALDQPEQPPAAERPSMPQPDDDRIDPGWWSNLTLAPGAQHGDHHRPAVTALRAGNAATAAHTGPAENWIRAARRAGEQSPSQRPTLIPEGVPQPRQPLNDGISWSRPTAKRRTMPRASLRWIPAAIVSGALLGTAAVVATPSPLGLGRPEGITTPHSRVEPEAPDRRSSRDEASQHLTELALTVAQLRETPPPGSYTFVCRRAWGSEATDGPDPKGLLYQETRLWWNSRRAGRSVTTTVASGRPAGPPDVDTYAEGELSAVLPLPAEDLSELRDQLGALFDELTPGRRNAAGALRLVARFHQYHLLTPGQRAVLLSYLAATPGITYRKKQLDQANRRGYGFSADDGESRRDTVIFGEDGRLLSHELTGAGDAVLSHELLMTSTRTGTSTHPGCD</sequence>
<protein>
    <recommendedName>
        <fullName evidence="4">Aminoglycoside phosphotransferase domain-containing protein</fullName>
    </recommendedName>
</protein>
<reference evidence="2 3" key="1">
    <citation type="submission" date="2022-10" db="EMBL/GenBank/DDBJ databases">
        <title>The complete genomes of actinobacterial strains from the NBC collection.</title>
        <authorList>
            <person name="Joergensen T.S."/>
            <person name="Alvarez Arevalo M."/>
            <person name="Sterndorff E.B."/>
            <person name="Faurdal D."/>
            <person name="Vuksanovic O."/>
            <person name="Mourched A.-S."/>
            <person name="Charusanti P."/>
            <person name="Shaw S."/>
            <person name="Blin K."/>
            <person name="Weber T."/>
        </authorList>
    </citation>
    <scope>NUCLEOTIDE SEQUENCE [LARGE SCALE GENOMIC DNA]</scope>
    <source>
        <strain evidence="2 3">NBC_00396</strain>
    </source>
</reference>
<dbReference type="RefSeq" id="WP_328366914.1">
    <property type="nucleotide sequence ID" value="NZ_CP107936.1"/>
</dbReference>
<dbReference type="Proteomes" id="UP001346877">
    <property type="component" value="Chromosome"/>
</dbReference>
<evidence type="ECO:0000313" key="2">
    <source>
        <dbReference type="EMBL" id="WUI80653.1"/>
    </source>
</evidence>
<gene>
    <name evidence="2" type="ORF">OG375_22255</name>
</gene>
<keyword evidence="3" id="KW-1185">Reference proteome</keyword>
<feature type="compositionally biased region" description="Basic and acidic residues" evidence="1">
    <location>
        <begin position="565"/>
        <end position="582"/>
    </location>
</feature>
<feature type="region of interest" description="Disordered" evidence="1">
    <location>
        <begin position="481"/>
        <end position="522"/>
    </location>
</feature>
<evidence type="ECO:0000256" key="1">
    <source>
        <dbReference type="SAM" id="MobiDB-lite"/>
    </source>
</evidence>
<accession>A0ABZ1P9D0</accession>
<name>A0ABZ1P9D0_9ACTN</name>
<feature type="region of interest" description="Disordered" evidence="1">
    <location>
        <begin position="402"/>
        <end position="452"/>
    </location>
</feature>
<feature type="region of interest" description="Disordered" evidence="1">
    <location>
        <begin position="551"/>
        <end position="583"/>
    </location>
</feature>
<organism evidence="2 3">
    <name type="scientific">Micromonospora zamorensis</name>
    <dbReference type="NCBI Taxonomy" id="709883"/>
    <lineage>
        <taxon>Bacteria</taxon>
        <taxon>Bacillati</taxon>
        <taxon>Actinomycetota</taxon>
        <taxon>Actinomycetes</taxon>
        <taxon>Micromonosporales</taxon>
        <taxon>Micromonosporaceae</taxon>
        <taxon>Micromonospora</taxon>
    </lineage>
</organism>
<evidence type="ECO:0000313" key="3">
    <source>
        <dbReference type="Proteomes" id="UP001346877"/>
    </source>
</evidence>